<gene>
    <name evidence="2" type="ORF">AAEO60_08090</name>
</gene>
<comment type="caution">
    <text evidence="2">The sequence shown here is derived from an EMBL/GenBank/DDBJ whole genome shotgun (WGS) entry which is preliminary data.</text>
</comment>
<accession>A0ABU9IFX2</accession>
<dbReference type="Gene3D" id="3.40.50.150">
    <property type="entry name" value="Vaccinia Virus protein VP39"/>
    <property type="match status" value="1"/>
</dbReference>
<dbReference type="GO" id="GO:0032259">
    <property type="term" value="P:methylation"/>
    <property type="evidence" value="ECO:0007669"/>
    <property type="project" value="UniProtKB-KW"/>
</dbReference>
<dbReference type="SUPFAM" id="SSF53335">
    <property type="entry name" value="S-adenosyl-L-methionine-dependent methyltransferases"/>
    <property type="match status" value="1"/>
</dbReference>
<dbReference type="EMBL" id="JBBYHV010000001">
    <property type="protein sequence ID" value="MEL1250627.1"/>
    <property type="molecule type" value="Genomic_DNA"/>
</dbReference>
<keyword evidence="3" id="KW-1185">Reference proteome</keyword>
<evidence type="ECO:0000259" key="1">
    <source>
        <dbReference type="Pfam" id="PF08241"/>
    </source>
</evidence>
<dbReference type="InterPro" id="IPR029063">
    <property type="entry name" value="SAM-dependent_MTases_sf"/>
</dbReference>
<feature type="domain" description="Methyltransferase type 11" evidence="1">
    <location>
        <begin position="62"/>
        <end position="175"/>
    </location>
</feature>
<proteinExistence type="predicted"/>
<dbReference type="PANTHER" id="PTHR43591:SF110">
    <property type="entry name" value="RHODANESE DOMAIN-CONTAINING PROTEIN"/>
    <property type="match status" value="1"/>
</dbReference>
<keyword evidence="2" id="KW-0489">Methyltransferase</keyword>
<protein>
    <submittedName>
        <fullName evidence="2">Class I SAM-dependent methyltransferase</fullName>
        <ecNumber evidence="2">2.1.-.-</ecNumber>
    </submittedName>
</protein>
<dbReference type="Proteomes" id="UP001497045">
    <property type="component" value="Unassembled WGS sequence"/>
</dbReference>
<dbReference type="EC" id="2.1.-.-" evidence="2"/>
<sequence length="257" mass="28277">MKALGTAYRYGTHALRAVTGRSDPMLPPPHLHTIGTGNFRAIGEEFLGHFRDAGLKPEHRVLDVGAGTGRMALPLTDFLTTGSYDGLEIIKPSVDWCNQAYAPWPNFRFHHADVFNLRYNEGGSSRAAEYRFPFDDDTFDFAFLTSVFTHMQAAEVDRYFSELARVLKPGGIAFITAFVLDEEAKAAIAAGRARYGFKVVLEDCFADDAKVPEKATAYAPDVYARLAAPLAQTGIHPGTWRGSEGKSFQDITLFTAS</sequence>
<organism evidence="2 3">
    <name type="scientific">Aurantiacibacter gilvus</name>
    <dbReference type="NCBI Taxonomy" id="3139141"/>
    <lineage>
        <taxon>Bacteria</taxon>
        <taxon>Pseudomonadati</taxon>
        <taxon>Pseudomonadota</taxon>
        <taxon>Alphaproteobacteria</taxon>
        <taxon>Sphingomonadales</taxon>
        <taxon>Erythrobacteraceae</taxon>
        <taxon>Aurantiacibacter</taxon>
    </lineage>
</organism>
<evidence type="ECO:0000313" key="3">
    <source>
        <dbReference type="Proteomes" id="UP001497045"/>
    </source>
</evidence>
<dbReference type="Pfam" id="PF08241">
    <property type="entry name" value="Methyltransf_11"/>
    <property type="match status" value="1"/>
</dbReference>
<dbReference type="InterPro" id="IPR013216">
    <property type="entry name" value="Methyltransf_11"/>
</dbReference>
<reference evidence="2 3" key="1">
    <citation type="submission" date="2024-04" db="EMBL/GenBank/DDBJ databases">
        <title>Aurantiacibacter sp. DGU6 16S ribosomal RNA gene Genome sequencing and assembly.</title>
        <authorList>
            <person name="Park S."/>
        </authorList>
    </citation>
    <scope>NUCLEOTIDE SEQUENCE [LARGE SCALE GENOMIC DNA]</scope>
    <source>
        <strain evidence="2 3">DGU6</strain>
    </source>
</reference>
<dbReference type="PANTHER" id="PTHR43591">
    <property type="entry name" value="METHYLTRANSFERASE"/>
    <property type="match status" value="1"/>
</dbReference>
<name>A0ABU9IFX2_9SPHN</name>
<evidence type="ECO:0000313" key="2">
    <source>
        <dbReference type="EMBL" id="MEL1250627.1"/>
    </source>
</evidence>
<dbReference type="RefSeq" id="WP_341673142.1">
    <property type="nucleotide sequence ID" value="NZ_JBBYHV010000001.1"/>
</dbReference>
<dbReference type="CDD" id="cd02440">
    <property type="entry name" value="AdoMet_MTases"/>
    <property type="match status" value="1"/>
</dbReference>
<keyword evidence="2" id="KW-0808">Transferase</keyword>
<dbReference type="GO" id="GO:0008168">
    <property type="term" value="F:methyltransferase activity"/>
    <property type="evidence" value="ECO:0007669"/>
    <property type="project" value="UniProtKB-KW"/>
</dbReference>